<sequence length="55" mass="5665">MPRALAMPLLGDPFAGAPGHEELVATEYLSVRTTFPAAFVFAPGSPPTAEPEAAP</sequence>
<evidence type="ECO:0000313" key="2">
    <source>
        <dbReference type="Proteomes" id="UP000003824"/>
    </source>
</evidence>
<dbReference type="AlphaFoldDB" id="D5ZP99"/>
<reference evidence="2" key="1">
    <citation type="submission" date="2008-12" db="EMBL/GenBank/DDBJ databases">
        <title>Annotation of Streptomyces ghanaensis ATCC 14672.</title>
        <authorList>
            <consortium name="The Broad Institute Genome Sequencing Platform"/>
            <consortium name="Broad Institute Microbial Sequencing Center"/>
            <person name="Fischbach M."/>
            <person name="Ward D."/>
            <person name="Young S."/>
            <person name="Kodira C.D."/>
            <person name="Zeng Q."/>
            <person name="Koehrsen M."/>
            <person name="Godfrey P."/>
            <person name="Alvarado L."/>
            <person name="Berlin A.M."/>
            <person name="Borenstein D."/>
            <person name="Chen Z."/>
            <person name="Engels R."/>
            <person name="Freedman E."/>
            <person name="Gellesch M."/>
            <person name="Goldberg J."/>
            <person name="Griggs A."/>
            <person name="Gujja S."/>
            <person name="Heiman D.I."/>
            <person name="Hepburn T.A."/>
            <person name="Howarth C."/>
            <person name="Jen D."/>
            <person name="Larson L."/>
            <person name="Lewis B."/>
            <person name="Mehta T."/>
            <person name="Park D."/>
            <person name="Pearson M."/>
            <person name="Roberts A."/>
            <person name="Saif S."/>
            <person name="Shea T.D."/>
            <person name="Shenoy N."/>
            <person name="Sisk P."/>
            <person name="Stolte C."/>
            <person name="Sykes S.N."/>
            <person name="Walk T."/>
            <person name="White J."/>
            <person name="Yandava C."/>
            <person name="Straight P."/>
            <person name="Clardy J."/>
            <person name="Hung D."/>
            <person name="Kolter R."/>
            <person name="Mekalanos J."/>
            <person name="Walker S."/>
            <person name="Walsh C.T."/>
            <person name="Wieland B.L.C."/>
            <person name="Ilzarbe M."/>
            <person name="Galagan J."/>
            <person name="Nusbaum C."/>
            <person name="Birren B."/>
        </authorList>
    </citation>
    <scope>NUCLEOTIDE SEQUENCE [LARGE SCALE GENOMIC DNA]</scope>
    <source>
        <strain evidence="2">ATCC 14672 / DSM 40746 / JCM 4963 / KCTC 9882 / NRRL B-12104 / FH 1290</strain>
    </source>
</reference>
<organism evidence="1 2">
    <name type="scientific">Streptomyces viridosporus (strain ATCC 14672 / DSM 40746 / JCM 4963 / KCTC 9882 / NRRL B-12104 / FH 1290)</name>
    <name type="common">Streptomyces ghanaensis</name>
    <dbReference type="NCBI Taxonomy" id="566461"/>
    <lineage>
        <taxon>Bacteria</taxon>
        <taxon>Bacillati</taxon>
        <taxon>Actinomycetota</taxon>
        <taxon>Actinomycetes</taxon>
        <taxon>Kitasatosporales</taxon>
        <taxon>Streptomycetaceae</taxon>
        <taxon>Streptomyces</taxon>
    </lineage>
</organism>
<evidence type="ECO:0000313" key="1">
    <source>
        <dbReference type="EMBL" id="EFE66332.2"/>
    </source>
</evidence>
<accession>D5ZP99</accession>
<protein>
    <submittedName>
        <fullName evidence="1">Predicted protein</fullName>
    </submittedName>
</protein>
<dbReference type="Proteomes" id="UP000003824">
    <property type="component" value="Unassembled WGS sequence"/>
</dbReference>
<proteinExistence type="predicted"/>
<dbReference type="EMBL" id="DS999641">
    <property type="protein sequence ID" value="EFE66332.2"/>
    <property type="molecule type" value="Genomic_DNA"/>
</dbReference>
<name>D5ZP99_STRV1</name>
<gene>
    <name evidence="1" type="ORF">SSFG_01582</name>
</gene>